<feature type="region of interest" description="Disordered" evidence="1">
    <location>
        <begin position="88"/>
        <end position="144"/>
    </location>
</feature>
<dbReference type="EMBL" id="VSRR010000018">
    <property type="protein sequence ID" value="MPC08120.1"/>
    <property type="molecule type" value="Genomic_DNA"/>
</dbReference>
<dbReference type="Proteomes" id="UP000324222">
    <property type="component" value="Unassembled WGS sequence"/>
</dbReference>
<feature type="compositionally biased region" description="Basic and acidic residues" evidence="1">
    <location>
        <begin position="249"/>
        <end position="258"/>
    </location>
</feature>
<feature type="compositionally biased region" description="Basic and acidic residues" evidence="1">
    <location>
        <begin position="123"/>
        <end position="134"/>
    </location>
</feature>
<feature type="compositionally biased region" description="Acidic residues" evidence="1">
    <location>
        <begin position="89"/>
        <end position="101"/>
    </location>
</feature>
<feature type="compositionally biased region" description="Acidic residues" evidence="1">
    <location>
        <begin position="135"/>
        <end position="144"/>
    </location>
</feature>
<feature type="region of interest" description="Disordered" evidence="1">
    <location>
        <begin position="193"/>
        <end position="294"/>
    </location>
</feature>
<proteinExistence type="predicted"/>
<dbReference type="PANTHER" id="PTHR35711">
    <property type="entry name" value="EXPRESSED PROTEIN"/>
    <property type="match status" value="1"/>
</dbReference>
<feature type="compositionally biased region" description="Acidic residues" evidence="1">
    <location>
        <begin position="259"/>
        <end position="268"/>
    </location>
</feature>
<evidence type="ECO:0000313" key="3">
    <source>
        <dbReference type="Proteomes" id="UP000324222"/>
    </source>
</evidence>
<reference evidence="2 3" key="1">
    <citation type="submission" date="2019-05" db="EMBL/GenBank/DDBJ databases">
        <title>Another draft genome of Portunus trituberculatus and its Hox gene families provides insights of decapod evolution.</title>
        <authorList>
            <person name="Jeong J.-H."/>
            <person name="Song I."/>
            <person name="Kim S."/>
            <person name="Choi T."/>
            <person name="Kim D."/>
            <person name="Ryu S."/>
            <person name="Kim W."/>
        </authorList>
    </citation>
    <scope>NUCLEOTIDE SEQUENCE [LARGE SCALE GENOMIC DNA]</scope>
    <source>
        <tissue evidence="2">Muscle</tissue>
    </source>
</reference>
<protein>
    <submittedName>
        <fullName evidence="2">Uncharacterized protein</fullName>
    </submittedName>
</protein>
<comment type="caution">
    <text evidence="2">The sequence shown here is derived from an EMBL/GenBank/DDBJ whole genome shotgun (WGS) entry which is preliminary data.</text>
</comment>
<feature type="region of interest" description="Disordered" evidence="1">
    <location>
        <begin position="401"/>
        <end position="425"/>
    </location>
</feature>
<sequence>MHLLHPAVPVVYILSVRRTLAARVMFNSSSEAWSTPILFRCAVHYNKPFSVLCNATVTTTITTISTTTTITTATTTKSLERKRFFTYEGDTDEEEEDEEEEKERRKKRRMKRKGEEEEEDGRDTEIDRERKNDSDSDEEKEEEEEVEVVVVVVVVVVVEMVVEEVEEEWRNQQRGKRVLFRVFVRVREWSVSGMHERSHYSARRKRRRRRRRRRRSALHSESPGQATSRGRGAGAKLSMSGWRAGRSRKVQEPRSHDSTEEEGDDQEEKEGKEEEKEEEEEDEEEEEEEEEEMHTALVVVTALLVGVVWAEKAPHGPPAHHFSGQDSYSGSQIVSSYGGGGGGHGHGGGVAIGHGGGGYGGGGGIGHGHGGGGYGGGGGGGYPHPDSLTYHTTSYQTHHVPVAVPYGDGGQRGKGKGKGKGGPFRQLNKMFEDAGKKLSKFVSDYIDYNVDDHHETTYSYAAPIHHAPAGHSYAPAHGHGHQGYGQPEYYAVAVPAYEEEYDDYEESFGSKLAKGWKDAKDQVRKWEEEAAKTIKDFCE</sequence>
<feature type="compositionally biased region" description="Acidic residues" evidence="1">
    <location>
        <begin position="275"/>
        <end position="292"/>
    </location>
</feature>
<dbReference type="OrthoDB" id="8122776at2759"/>
<dbReference type="PANTHER" id="PTHR35711:SF1">
    <property type="entry name" value="ECTODERMAL, ISOFORM F"/>
    <property type="match status" value="1"/>
</dbReference>
<dbReference type="AlphaFoldDB" id="A0A5B7CFS5"/>
<keyword evidence="3" id="KW-1185">Reference proteome</keyword>
<feature type="compositionally biased region" description="Basic residues" evidence="1">
    <location>
        <begin position="200"/>
        <end position="217"/>
    </location>
</feature>
<name>A0A5B7CFS5_PORTR</name>
<evidence type="ECO:0000313" key="2">
    <source>
        <dbReference type="EMBL" id="MPC08120.1"/>
    </source>
</evidence>
<organism evidence="2 3">
    <name type="scientific">Portunus trituberculatus</name>
    <name type="common">Swimming crab</name>
    <name type="synonym">Neptunus trituberculatus</name>
    <dbReference type="NCBI Taxonomy" id="210409"/>
    <lineage>
        <taxon>Eukaryota</taxon>
        <taxon>Metazoa</taxon>
        <taxon>Ecdysozoa</taxon>
        <taxon>Arthropoda</taxon>
        <taxon>Crustacea</taxon>
        <taxon>Multicrustacea</taxon>
        <taxon>Malacostraca</taxon>
        <taxon>Eumalacostraca</taxon>
        <taxon>Eucarida</taxon>
        <taxon>Decapoda</taxon>
        <taxon>Pleocyemata</taxon>
        <taxon>Brachyura</taxon>
        <taxon>Eubrachyura</taxon>
        <taxon>Portunoidea</taxon>
        <taxon>Portunidae</taxon>
        <taxon>Portuninae</taxon>
        <taxon>Portunus</taxon>
    </lineage>
</organism>
<gene>
    <name evidence="2" type="ORF">E2C01_000696</name>
</gene>
<evidence type="ECO:0000256" key="1">
    <source>
        <dbReference type="SAM" id="MobiDB-lite"/>
    </source>
</evidence>
<accession>A0A5B7CFS5</accession>